<dbReference type="Pfam" id="PF07885">
    <property type="entry name" value="Ion_trans_2"/>
    <property type="match status" value="1"/>
</dbReference>
<evidence type="ECO:0000313" key="3">
    <source>
        <dbReference type="EMBL" id="RUO76000.1"/>
    </source>
</evidence>
<dbReference type="EMBL" id="PIQF01000002">
    <property type="protein sequence ID" value="RUO76000.1"/>
    <property type="molecule type" value="Genomic_DNA"/>
</dbReference>
<comment type="caution">
    <text evidence="3">The sequence shown here is derived from an EMBL/GenBank/DDBJ whole genome shotgun (WGS) entry which is preliminary data.</text>
</comment>
<sequence>MIISFLANSLVVLIVVAFHYEALQRIGMLFKELRLFNQFRLGIAVLLALIAHSIEVAIFAVAYYLMHHHSLFGRLTGAFDGSYLDSLYFSYTVYTTVGFGDIAPVGELRFLTGIESLTGLVLITWTASFLYVEMSRYWRDR</sequence>
<gene>
    <name evidence="3" type="ORF">CWI81_07715</name>
</gene>
<keyword evidence="1" id="KW-0472">Membrane</keyword>
<keyword evidence="4" id="KW-1185">Reference proteome</keyword>
<organism evidence="3 4">
    <name type="scientific">Idiomarina seosinensis</name>
    <dbReference type="NCBI Taxonomy" id="281739"/>
    <lineage>
        <taxon>Bacteria</taxon>
        <taxon>Pseudomonadati</taxon>
        <taxon>Pseudomonadota</taxon>
        <taxon>Gammaproteobacteria</taxon>
        <taxon>Alteromonadales</taxon>
        <taxon>Idiomarinaceae</taxon>
        <taxon>Idiomarina</taxon>
    </lineage>
</organism>
<evidence type="ECO:0000313" key="4">
    <source>
        <dbReference type="Proteomes" id="UP000287908"/>
    </source>
</evidence>
<reference evidence="3 4" key="1">
    <citation type="journal article" date="2011" name="Front. Microbiol.">
        <title>Genomic signatures of strain selection and enhancement in Bacillus atrophaeus var. globigii, a historical biowarfare simulant.</title>
        <authorList>
            <person name="Gibbons H.S."/>
            <person name="Broomall S.M."/>
            <person name="McNew L.A."/>
            <person name="Daligault H."/>
            <person name="Chapman C."/>
            <person name="Bruce D."/>
            <person name="Karavis M."/>
            <person name="Krepps M."/>
            <person name="McGregor P.A."/>
            <person name="Hong C."/>
            <person name="Park K.H."/>
            <person name="Akmal A."/>
            <person name="Feldman A."/>
            <person name="Lin J.S."/>
            <person name="Chang W.E."/>
            <person name="Higgs B.W."/>
            <person name="Demirev P."/>
            <person name="Lindquist J."/>
            <person name="Liem A."/>
            <person name="Fochler E."/>
            <person name="Read T.D."/>
            <person name="Tapia R."/>
            <person name="Johnson S."/>
            <person name="Bishop-Lilly K.A."/>
            <person name="Detter C."/>
            <person name="Han C."/>
            <person name="Sozhamannan S."/>
            <person name="Rosenzweig C.N."/>
            <person name="Skowronski E.W."/>
        </authorList>
    </citation>
    <scope>NUCLEOTIDE SEQUENCE [LARGE SCALE GENOMIC DNA]</scope>
    <source>
        <strain evidence="3 4">CL-SP19</strain>
    </source>
</reference>
<dbReference type="Gene3D" id="1.10.287.70">
    <property type="match status" value="1"/>
</dbReference>
<keyword evidence="1" id="KW-0812">Transmembrane</keyword>
<feature type="transmembrane region" description="Helical" evidence="1">
    <location>
        <begin position="110"/>
        <end position="132"/>
    </location>
</feature>
<dbReference type="Proteomes" id="UP000287908">
    <property type="component" value="Unassembled WGS sequence"/>
</dbReference>
<protein>
    <submittedName>
        <fullName evidence="3">Ion transporter</fullName>
    </submittedName>
</protein>
<feature type="domain" description="Potassium channel" evidence="2">
    <location>
        <begin position="54"/>
        <end position="130"/>
    </location>
</feature>
<dbReference type="InterPro" id="IPR013099">
    <property type="entry name" value="K_chnl_dom"/>
</dbReference>
<name>A0A432ZDP1_9GAMM</name>
<accession>A0A432ZDP1</accession>
<dbReference type="SUPFAM" id="SSF81324">
    <property type="entry name" value="Voltage-gated potassium channels"/>
    <property type="match status" value="1"/>
</dbReference>
<dbReference type="OrthoDB" id="9813518at2"/>
<proteinExistence type="predicted"/>
<dbReference type="AlphaFoldDB" id="A0A432ZDP1"/>
<evidence type="ECO:0000259" key="2">
    <source>
        <dbReference type="Pfam" id="PF07885"/>
    </source>
</evidence>
<feature type="transmembrane region" description="Helical" evidence="1">
    <location>
        <begin position="43"/>
        <end position="66"/>
    </location>
</feature>
<evidence type="ECO:0000256" key="1">
    <source>
        <dbReference type="SAM" id="Phobius"/>
    </source>
</evidence>
<dbReference type="RefSeq" id="WP_126784723.1">
    <property type="nucleotide sequence ID" value="NZ_PIQF01000002.1"/>
</dbReference>
<keyword evidence="1" id="KW-1133">Transmembrane helix</keyword>
<feature type="transmembrane region" description="Helical" evidence="1">
    <location>
        <begin position="6"/>
        <end position="23"/>
    </location>
</feature>